<feature type="region of interest" description="Disordered" evidence="1">
    <location>
        <begin position="139"/>
        <end position="165"/>
    </location>
</feature>
<evidence type="ECO:0000313" key="2">
    <source>
        <dbReference type="EMBL" id="KAG2483021.1"/>
    </source>
</evidence>
<dbReference type="Proteomes" id="UP000612055">
    <property type="component" value="Unassembled WGS sequence"/>
</dbReference>
<evidence type="ECO:0000313" key="3">
    <source>
        <dbReference type="Proteomes" id="UP000612055"/>
    </source>
</evidence>
<proteinExistence type="predicted"/>
<accession>A0A835XIP2</accession>
<dbReference type="AlphaFoldDB" id="A0A835XIP2"/>
<protein>
    <submittedName>
        <fullName evidence="2">Uncharacterized protein</fullName>
    </submittedName>
</protein>
<evidence type="ECO:0000256" key="1">
    <source>
        <dbReference type="SAM" id="MobiDB-lite"/>
    </source>
</evidence>
<sequence>MTGGHGKHPQPPTTERNTAEGFPSRSNAGAEVETFMPRDEGVDVPPLVVPMTAEDERHMREDLGRDPKALLEKELANQEAREQRQEALRQAAPGDRVETMAAGERTSSPGRRPAATTPPDFANDKLRDVALKEPVEAHPIAEAPEAAGTGVGMGTGGVEGEAPVA</sequence>
<feature type="compositionally biased region" description="Gly residues" evidence="1">
    <location>
        <begin position="149"/>
        <end position="159"/>
    </location>
</feature>
<keyword evidence="3" id="KW-1185">Reference proteome</keyword>
<feature type="compositionally biased region" description="Low complexity" evidence="1">
    <location>
        <begin position="139"/>
        <end position="148"/>
    </location>
</feature>
<organism evidence="2 3">
    <name type="scientific">Edaphochlamys debaryana</name>
    <dbReference type="NCBI Taxonomy" id="47281"/>
    <lineage>
        <taxon>Eukaryota</taxon>
        <taxon>Viridiplantae</taxon>
        <taxon>Chlorophyta</taxon>
        <taxon>core chlorophytes</taxon>
        <taxon>Chlorophyceae</taxon>
        <taxon>CS clade</taxon>
        <taxon>Chlamydomonadales</taxon>
        <taxon>Chlamydomonadales incertae sedis</taxon>
        <taxon>Edaphochlamys</taxon>
    </lineage>
</organism>
<gene>
    <name evidence="2" type="ORF">HYH03_018101</name>
</gene>
<feature type="compositionally biased region" description="Basic and acidic residues" evidence="1">
    <location>
        <begin position="54"/>
        <end position="87"/>
    </location>
</feature>
<name>A0A835XIP2_9CHLO</name>
<comment type="caution">
    <text evidence="2">The sequence shown here is derived from an EMBL/GenBank/DDBJ whole genome shotgun (WGS) entry which is preliminary data.</text>
</comment>
<dbReference type="EMBL" id="JAEHOE010000193">
    <property type="protein sequence ID" value="KAG2483021.1"/>
    <property type="molecule type" value="Genomic_DNA"/>
</dbReference>
<dbReference type="OrthoDB" id="532264at2759"/>
<feature type="region of interest" description="Disordered" evidence="1">
    <location>
        <begin position="1"/>
        <end position="125"/>
    </location>
</feature>
<reference evidence="2" key="1">
    <citation type="journal article" date="2020" name="bioRxiv">
        <title>Comparative genomics of Chlamydomonas.</title>
        <authorList>
            <person name="Craig R.J."/>
            <person name="Hasan A.R."/>
            <person name="Ness R.W."/>
            <person name="Keightley P.D."/>
        </authorList>
    </citation>
    <scope>NUCLEOTIDE SEQUENCE</scope>
    <source>
        <strain evidence="2">CCAP 11/70</strain>
    </source>
</reference>